<dbReference type="Gene3D" id="2.60.220.50">
    <property type="match status" value="1"/>
</dbReference>
<evidence type="ECO:0000256" key="2">
    <source>
        <dbReference type="ARBA" id="ARBA00022692"/>
    </source>
</evidence>
<organism evidence="9 10">
    <name type="scientific">Stichopus japonicus</name>
    <name type="common">Sea cucumber</name>
    <dbReference type="NCBI Taxonomy" id="307972"/>
    <lineage>
        <taxon>Eukaryota</taxon>
        <taxon>Metazoa</taxon>
        <taxon>Echinodermata</taxon>
        <taxon>Eleutherozoa</taxon>
        <taxon>Echinozoa</taxon>
        <taxon>Holothuroidea</taxon>
        <taxon>Aspidochirotacea</taxon>
        <taxon>Aspidochirotida</taxon>
        <taxon>Stichopodidae</taxon>
        <taxon>Apostichopus</taxon>
    </lineage>
</organism>
<feature type="transmembrane region" description="Helical" evidence="6">
    <location>
        <begin position="70"/>
        <end position="92"/>
    </location>
</feature>
<dbReference type="GO" id="GO:0016020">
    <property type="term" value="C:membrane"/>
    <property type="evidence" value="ECO:0007669"/>
    <property type="project" value="UniProtKB-SubCell"/>
</dbReference>
<dbReference type="GO" id="GO:0004930">
    <property type="term" value="F:G protein-coupled receptor activity"/>
    <property type="evidence" value="ECO:0007669"/>
    <property type="project" value="InterPro"/>
</dbReference>
<protein>
    <recommendedName>
        <fullName evidence="11">G-protein coupled receptor</fullName>
    </recommendedName>
</protein>
<dbReference type="InterPro" id="IPR046338">
    <property type="entry name" value="GAIN_dom_sf"/>
</dbReference>
<keyword evidence="5" id="KW-1015">Disulfide bond</keyword>
<dbReference type="EMBL" id="MRZV01001389">
    <property type="protein sequence ID" value="PIK38200.1"/>
    <property type="molecule type" value="Genomic_DNA"/>
</dbReference>
<feature type="transmembrane region" description="Helical" evidence="6">
    <location>
        <begin position="173"/>
        <end position="195"/>
    </location>
</feature>
<name>A0A2G8JR63_STIJA</name>
<dbReference type="Proteomes" id="UP000230750">
    <property type="component" value="Unassembled WGS sequence"/>
</dbReference>
<dbReference type="Pfam" id="PF01825">
    <property type="entry name" value="GPS"/>
    <property type="match status" value="1"/>
</dbReference>
<dbReference type="OrthoDB" id="10037534at2759"/>
<feature type="transmembrane region" description="Helical" evidence="6">
    <location>
        <begin position="259"/>
        <end position="280"/>
    </location>
</feature>
<feature type="transmembrane region" description="Helical" evidence="6">
    <location>
        <begin position="104"/>
        <end position="121"/>
    </location>
</feature>
<keyword evidence="3 6" id="KW-1133">Transmembrane helix</keyword>
<dbReference type="InterPro" id="IPR000203">
    <property type="entry name" value="GPS"/>
</dbReference>
<comment type="caution">
    <text evidence="9">The sequence shown here is derived from an EMBL/GenBank/DDBJ whole genome shotgun (WGS) entry which is preliminary data.</text>
</comment>
<keyword evidence="2 6" id="KW-0812">Transmembrane</keyword>
<evidence type="ECO:0000256" key="5">
    <source>
        <dbReference type="ARBA" id="ARBA00023157"/>
    </source>
</evidence>
<dbReference type="InterPro" id="IPR053066">
    <property type="entry name" value="ADGR_G7"/>
</dbReference>
<dbReference type="AlphaFoldDB" id="A0A2G8JR63"/>
<dbReference type="PRINTS" id="PR00249">
    <property type="entry name" value="GPCRSECRETIN"/>
</dbReference>
<dbReference type="Gene3D" id="1.20.1070.10">
    <property type="entry name" value="Rhodopsin 7-helix transmembrane proteins"/>
    <property type="match status" value="1"/>
</dbReference>
<evidence type="ECO:0000256" key="1">
    <source>
        <dbReference type="ARBA" id="ARBA00004141"/>
    </source>
</evidence>
<dbReference type="InterPro" id="IPR000832">
    <property type="entry name" value="GPCR_2_secretin-like"/>
</dbReference>
<evidence type="ECO:0000259" key="8">
    <source>
        <dbReference type="PROSITE" id="PS50261"/>
    </source>
</evidence>
<proteinExistence type="predicted"/>
<dbReference type="SUPFAM" id="SSF81321">
    <property type="entry name" value="Family A G protein-coupled receptor-like"/>
    <property type="match status" value="1"/>
</dbReference>
<feature type="transmembrane region" description="Helical" evidence="6">
    <location>
        <begin position="141"/>
        <end position="161"/>
    </location>
</feature>
<evidence type="ECO:0000259" key="7">
    <source>
        <dbReference type="PROSITE" id="PS50221"/>
    </source>
</evidence>
<feature type="domain" description="G-protein coupled receptors family 2 profile 2" evidence="8">
    <location>
        <begin position="68"/>
        <end position="312"/>
    </location>
</feature>
<dbReference type="InterPro" id="IPR057244">
    <property type="entry name" value="GAIN_B"/>
</dbReference>
<dbReference type="PROSITE" id="PS50261">
    <property type="entry name" value="G_PROTEIN_RECEP_F2_4"/>
    <property type="match status" value="1"/>
</dbReference>
<dbReference type="SMART" id="SM00303">
    <property type="entry name" value="GPS"/>
    <property type="match status" value="1"/>
</dbReference>
<evidence type="ECO:0000256" key="4">
    <source>
        <dbReference type="ARBA" id="ARBA00023136"/>
    </source>
</evidence>
<feature type="transmembrane region" description="Helical" evidence="6">
    <location>
        <begin position="215"/>
        <end position="238"/>
    </location>
</feature>
<evidence type="ECO:0000313" key="10">
    <source>
        <dbReference type="Proteomes" id="UP000230750"/>
    </source>
</evidence>
<dbReference type="PANTHER" id="PTHR47767">
    <property type="entry name" value="ADHESION G PROTEIN-COUPLED RECEPTOR G7"/>
    <property type="match status" value="1"/>
</dbReference>
<keyword evidence="4 6" id="KW-0472">Membrane</keyword>
<feature type="domain" description="GAIN-B" evidence="7">
    <location>
        <begin position="1"/>
        <end position="61"/>
    </location>
</feature>
<evidence type="ECO:0000256" key="3">
    <source>
        <dbReference type="ARBA" id="ARBA00022989"/>
    </source>
</evidence>
<dbReference type="GO" id="GO:0007166">
    <property type="term" value="P:cell surface receptor signaling pathway"/>
    <property type="evidence" value="ECO:0007669"/>
    <property type="project" value="InterPro"/>
</dbReference>
<evidence type="ECO:0000313" key="9">
    <source>
        <dbReference type="EMBL" id="PIK38200.1"/>
    </source>
</evidence>
<evidence type="ECO:0000256" key="6">
    <source>
        <dbReference type="SAM" id="Phobius"/>
    </source>
</evidence>
<sequence>MLNDTEFVFHKMCVFWFVPEGTDDGYWSEEGCNLTEKMNYTICTCNHLTSFAVLVGIGNIPPIADVFLTVITWVGSLLSVIGLLACTLLLVGVKSLRAKQASKIHINLFLSLVAFYITFLAGDLFSHDPLICKNLASTVHYFGLTTVCWMSVEAVNMYFLFVKYERSTIRHFVPIACVLAYGLPLIPVLTVYFLTRPDEYAHCFLPLGKPLYFGFLLEVFLLVIFNTTLFIAVVRTVVFRQFLSTNAQRNKKAEVISRMQQFVLFWILLGLSWIFGFLSILPKRKINAFVALFCIFTSLQGVVFFIFFCAKNPEVRKGLRKAKSKLTSQNETNMETLQTETL</sequence>
<reference evidence="9 10" key="1">
    <citation type="journal article" date="2017" name="PLoS Biol.">
        <title>The sea cucumber genome provides insights into morphological evolution and visceral regeneration.</title>
        <authorList>
            <person name="Zhang X."/>
            <person name="Sun L."/>
            <person name="Yuan J."/>
            <person name="Sun Y."/>
            <person name="Gao Y."/>
            <person name="Zhang L."/>
            <person name="Li S."/>
            <person name="Dai H."/>
            <person name="Hamel J.F."/>
            <person name="Liu C."/>
            <person name="Yu Y."/>
            <person name="Liu S."/>
            <person name="Lin W."/>
            <person name="Guo K."/>
            <person name="Jin S."/>
            <person name="Xu P."/>
            <person name="Storey K.B."/>
            <person name="Huan P."/>
            <person name="Zhang T."/>
            <person name="Zhou Y."/>
            <person name="Zhang J."/>
            <person name="Lin C."/>
            <person name="Li X."/>
            <person name="Xing L."/>
            <person name="Huo D."/>
            <person name="Sun M."/>
            <person name="Wang L."/>
            <person name="Mercier A."/>
            <person name="Li F."/>
            <person name="Yang H."/>
            <person name="Xiang J."/>
        </authorList>
    </citation>
    <scope>NUCLEOTIDE SEQUENCE [LARGE SCALE GENOMIC DNA]</scope>
    <source>
        <strain evidence="9">Shaxun</strain>
        <tissue evidence="9">Muscle</tissue>
    </source>
</reference>
<feature type="transmembrane region" description="Helical" evidence="6">
    <location>
        <begin position="286"/>
        <end position="310"/>
    </location>
</feature>
<dbReference type="InterPro" id="IPR017981">
    <property type="entry name" value="GPCR_2-like_7TM"/>
</dbReference>
<evidence type="ECO:0008006" key="11">
    <source>
        <dbReference type="Google" id="ProtNLM"/>
    </source>
</evidence>
<dbReference type="PROSITE" id="PS50221">
    <property type="entry name" value="GAIN_B"/>
    <property type="match status" value="1"/>
</dbReference>
<comment type="subcellular location">
    <subcellularLocation>
        <location evidence="1">Membrane</location>
        <topology evidence="1">Multi-pass membrane protein</topology>
    </subcellularLocation>
</comment>
<dbReference type="Pfam" id="PF00002">
    <property type="entry name" value="7tm_2"/>
    <property type="match status" value="1"/>
</dbReference>
<dbReference type="PANTHER" id="PTHR47767:SF2">
    <property type="entry name" value="GPS DOMAIN-CONTAINING PROTEIN"/>
    <property type="match status" value="1"/>
</dbReference>
<accession>A0A2G8JR63</accession>
<keyword evidence="10" id="KW-1185">Reference proteome</keyword>
<gene>
    <name evidence="9" type="ORF">BSL78_24961</name>
</gene>
<dbReference type="CDD" id="cd15040">
    <property type="entry name" value="7tmB2_Adhesion"/>
    <property type="match status" value="1"/>
</dbReference>